<keyword evidence="1" id="KW-1133">Transmembrane helix</keyword>
<protein>
    <submittedName>
        <fullName evidence="3">Cathepsin L</fullName>
        <ecNumber evidence="3">3.4.22.15</ecNumber>
    </submittedName>
</protein>
<evidence type="ECO:0000259" key="2">
    <source>
        <dbReference type="Pfam" id="PF00112"/>
    </source>
</evidence>
<gene>
    <name evidence="3" type="ORF">AAHA92_18365</name>
</gene>
<organism evidence="3 4">
    <name type="scientific">Salvia divinorum</name>
    <name type="common">Maria pastora</name>
    <name type="synonym">Diviner's sage</name>
    <dbReference type="NCBI Taxonomy" id="28513"/>
    <lineage>
        <taxon>Eukaryota</taxon>
        <taxon>Viridiplantae</taxon>
        <taxon>Streptophyta</taxon>
        <taxon>Embryophyta</taxon>
        <taxon>Tracheophyta</taxon>
        <taxon>Spermatophyta</taxon>
        <taxon>Magnoliopsida</taxon>
        <taxon>eudicotyledons</taxon>
        <taxon>Gunneridae</taxon>
        <taxon>Pentapetalae</taxon>
        <taxon>asterids</taxon>
        <taxon>lamiids</taxon>
        <taxon>Lamiales</taxon>
        <taxon>Lamiaceae</taxon>
        <taxon>Nepetoideae</taxon>
        <taxon>Mentheae</taxon>
        <taxon>Salviinae</taxon>
        <taxon>Salvia</taxon>
        <taxon>Salvia subgen. Calosphace</taxon>
    </lineage>
</organism>
<dbReference type="EMBL" id="JBEAFC010000007">
    <property type="protein sequence ID" value="KAL1550399.1"/>
    <property type="molecule type" value="Genomic_DNA"/>
</dbReference>
<dbReference type="GO" id="GO:0004197">
    <property type="term" value="F:cysteine-type endopeptidase activity"/>
    <property type="evidence" value="ECO:0007669"/>
    <property type="project" value="UniProtKB-EC"/>
</dbReference>
<name>A0ABD1H1W5_SALDI</name>
<dbReference type="Pfam" id="PF00112">
    <property type="entry name" value="Peptidase_C1"/>
    <property type="match status" value="1"/>
</dbReference>
<feature type="transmembrane region" description="Helical" evidence="1">
    <location>
        <begin position="162"/>
        <end position="188"/>
    </location>
</feature>
<comment type="caution">
    <text evidence="3">The sequence shown here is derived from an EMBL/GenBank/DDBJ whole genome shotgun (WGS) entry which is preliminary data.</text>
</comment>
<sequence length="189" mass="21914">MRYIVEEIPEDTNSKRAFKYPLLHVKFSHSVSQEYELSIFGNLFSLLRYRTATMTRAPSFCALAEERRHHLSKKSAALRFMLGLRSTQELLDCNRPLSCKSDEGILYDGLMYITSNEIHTEEDYPYRACSGKCRTNKVVFGFEGSRSGIPQRCMRDELGSLILVYFWIPQLIHCQMSFGSLILVYFIIL</sequence>
<dbReference type="SUPFAM" id="SSF54001">
    <property type="entry name" value="Cysteine proteinases"/>
    <property type="match status" value="1"/>
</dbReference>
<dbReference type="EC" id="3.4.22.15" evidence="3"/>
<keyword evidence="1" id="KW-0812">Transmembrane</keyword>
<accession>A0ABD1H1W5</accession>
<reference evidence="3 4" key="1">
    <citation type="submission" date="2024-06" db="EMBL/GenBank/DDBJ databases">
        <title>A chromosome level genome sequence of Diviner's sage (Salvia divinorum).</title>
        <authorList>
            <person name="Ford S.A."/>
            <person name="Ro D.-K."/>
            <person name="Ness R.W."/>
            <person name="Phillips M.A."/>
        </authorList>
    </citation>
    <scope>NUCLEOTIDE SEQUENCE [LARGE SCALE GENOMIC DNA]</scope>
    <source>
        <strain evidence="3">SAF-2024a</strain>
        <tissue evidence="3">Leaf</tissue>
    </source>
</reference>
<dbReference type="Gene3D" id="3.90.70.10">
    <property type="entry name" value="Cysteine proteinases"/>
    <property type="match status" value="1"/>
</dbReference>
<keyword evidence="1" id="KW-0472">Membrane</keyword>
<dbReference type="InterPro" id="IPR038765">
    <property type="entry name" value="Papain-like_cys_pep_sf"/>
</dbReference>
<dbReference type="Proteomes" id="UP001567538">
    <property type="component" value="Unassembled WGS sequence"/>
</dbReference>
<feature type="domain" description="Peptidase C1A papain C-terminal" evidence="2">
    <location>
        <begin position="86"/>
        <end position="137"/>
    </location>
</feature>
<evidence type="ECO:0000313" key="4">
    <source>
        <dbReference type="Proteomes" id="UP001567538"/>
    </source>
</evidence>
<keyword evidence="3" id="KW-0378">Hydrolase</keyword>
<evidence type="ECO:0000313" key="3">
    <source>
        <dbReference type="EMBL" id="KAL1550399.1"/>
    </source>
</evidence>
<evidence type="ECO:0000256" key="1">
    <source>
        <dbReference type="SAM" id="Phobius"/>
    </source>
</evidence>
<dbReference type="AlphaFoldDB" id="A0ABD1H1W5"/>
<keyword evidence="4" id="KW-1185">Reference proteome</keyword>
<proteinExistence type="predicted"/>
<dbReference type="InterPro" id="IPR000668">
    <property type="entry name" value="Peptidase_C1A_C"/>
</dbReference>